<evidence type="ECO:0000256" key="1">
    <source>
        <dbReference type="SAM" id="MobiDB-lite"/>
    </source>
</evidence>
<keyword evidence="2" id="KW-1133">Transmembrane helix</keyword>
<feature type="region of interest" description="Disordered" evidence="1">
    <location>
        <begin position="1"/>
        <end position="129"/>
    </location>
</feature>
<reference evidence="4" key="1">
    <citation type="journal article" date="2019" name="Int. J. Syst. Evol. Microbiol.">
        <title>The Global Catalogue of Microorganisms (GCM) 10K type strain sequencing project: providing services to taxonomists for standard genome sequencing and annotation.</title>
        <authorList>
            <consortium name="The Broad Institute Genomics Platform"/>
            <consortium name="The Broad Institute Genome Sequencing Center for Infectious Disease"/>
            <person name="Wu L."/>
            <person name="Ma J."/>
        </authorList>
    </citation>
    <scope>NUCLEOTIDE SEQUENCE [LARGE SCALE GENOMIC DNA]</scope>
    <source>
        <strain evidence="4">JCM 15313</strain>
    </source>
</reference>
<protein>
    <recommendedName>
        <fullName evidence="5">DUF3558 domain-containing protein</fullName>
    </recommendedName>
</protein>
<feature type="compositionally biased region" description="Basic and acidic residues" evidence="1">
    <location>
        <begin position="176"/>
        <end position="185"/>
    </location>
</feature>
<dbReference type="EMBL" id="BAAAPC010000001">
    <property type="protein sequence ID" value="GAA1981521.1"/>
    <property type="molecule type" value="Genomic_DNA"/>
</dbReference>
<feature type="compositionally biased region" description="Low complexity" evidence="1">
    <location>
        <begin position="26"/>
        <end position="44"/>
    </location>
</feature>
<evidence type="ECO:0000313" key="3">
    <source>
        <dbReference type="EMBL" id="GAA1981521.1"/>
    </source>
</evidence>
<evidence type="ECO:0008006" key="5">
    <source>
        <dbReference type="Google" id="ProtNLM"/>
    </source>
</evidence>
<proteinExistence type="predicted"/>
<feature type="region of interest" description="Disordered" evidence="1">
    <location>
        <begin position="165"/>
        <end position="221"/>
    </location>
</feature>
<accession>A0ABP5DJM4</accession>
<organism evidence="3 4">
    <name type="scientific">Nocardiopsis rhodophaea</name>
    <dbReference type="NCBI Taxonomy" id="280238"/>
    <lineage>
        <taxon>Bacteria</taxon>
        <taxon>Bacillati</taxon>
        <taxon>Actinomycetota</taxon>
        <taxon>Actinomycetes</taxon>
        <taxon>Streptosporangiales</taxon>
        <taxon>Nocardiopsidaceae</taxon>
        <taxon>Nocardiopsis</taxon>
    </lineage>
</organism>
<feature type="compositionally biased region" description="Pro residues" evidence="1">
    <location>
        <begin position="80"/>
        <end position="92"/>
    </location>
</feature>
<keyword evidence="4" id="KW-1185">Reference proteome</keyword>
<name>A0ABP5DJM4_9ACTN</name>
<comment type="caution">
    <text evidence="3">The sequence shown here is derived from an EMBL/GenBank/DDBJ whole genome shotgun (WGS) entry which is preliminary data.</text>
</comment>
<evidence type="ECO:0000313" key="4">
    <source>
        <dbReference type="Proteomes" id="UP001501585"/>
    </source>
</evidence>
<dbReference type="Proteomes" id="UP001501585">
    <property type="component" value="Unassembled WGS sequence"/>
</dbReference>
<feature type="compositionally biased region" description="Gly residues" evidence="1">
    <location>
        <begin position="97"/>
        <end position="112"/>
    </location>
</feature>
<evidence type="ECO:0000256" key="2">
    <source>
        <dbReference type="SAM" id="Phobius"/>
    </source>
</evidence>
<feature type="compositionally biased region" description="Gly residues" evidence="1">
    <location>
        <begin position="54"/>
        <end position="79"/>
    </location>
</feature>
<feature type="compositionally biased region" description="Pro residues" evidence="1">
    <location>
        <begin position="1"/>
        <end position="17"/>
    </location>
</feature>
<keyword evidence="2" id="KW-0472">Membrane</keyword>
<sequence length="379" mass="38791">MSEGPPPPEPPRPPFGPRDPQEEPQQESPQGPQAPQGPYQGRPQMRPPLPADSGGPGGQGGQAGPSGPGGAGAPGGPGAPSGPPGPPPPPGWYGPSTPGGQGGYGGPGIPGGPGWPPMPGGPGMGGEYPPPPKRTGLWIALGVGAVLVALTLVGVVITLAVTGLSDSHEAGGPSSEKSDGGKPSEDADTSDTGPDLSRYTGPDEPTKVKIGSPPHKLPKDPCAALSKETRIGLGIDGEKGEATETAGSLSTCNWYHLASDGTFHNVRITYTLPPDDSTSVSDAEYLYDFYAEEGVGILGDRVEEEKSDVGDESIVVLTKMDDEGHHEATVLIRQDNIMVEVDRGISPDRSDTSGDPTMDWADVQKLMPELGRQALNNVG</sequence>
<keyword evidence="2" id="KW-0812">Transmembrane</keyword>
<feature type="transmembrane region" description="Helical" evidence="2">
    <location>
        <begin position="137"/>
        <end position="161"/>
    </location>
</feature>
<gene>
    <name evidence="3" type="ORF">GCM10009799_03260</name>
</gene>